<evidence type="ECO:0000313" key="11">
    <source>
        <dbReference type="Proteomes" id="UP001169719"/>
    </source>
</evidence>
<keyword evidence="7" id="KW-0520">NAD</keyword>
<evidence type="ECO:0000256" key="7">
    <source>
        <dbReference type="ARBA" id="ARBA00023027"/>
    </source>
</evidence>
<dbReference type="Gene3D" id="2.40.50.140">
    <property type="entry name" value="Nucleic acid-binding proteins"/>
    <property type="match status" value="1"/>
</dbReference>
<keyword evidence="5" id="KW-0227">DNA damage</keyword>
<dbReference type="SUPFAM" id="SSF50249">
    <property type="entry name" value="Nucleic acid-binding proteins"/>
    <property type="match status" value="1"/>
</dbReference>
<keyword evidence="6" id="KW-0862">Zinc</keyword>
<evidence type="ECO:0000256" key="3">
    <source>
        <dbReference type="ARBA" id="ARBA00022705"/>
    </source>
</evidence>
<dbReference type="CDD" id="cd17748">
    <property type="entry name" value="BRCT_DNA_ligase_like"/>
    <property type="match status" value="1"/>
</dbReference>
<dbReference type="InterPro" id="IPR036420">
    <property type="entry name" value="BRCT_dom_sf"/>
</dbReference>
<dbReference type="Proteomes" id="UP001169719">
    <property type="component" value="Unassembled WGS sequence"/>
</dbReference>
<dbReference type="SUPFAM" id="SSF52113">
    <property type="entry name" value="BRCT domain"/>
    <property type="match status" value="1"/>
</dbReference>
<protein>
    <recommendedName>
        <fullName evidence="9">BRCT domain-containing protein</fullName>
    </recommendedName>
</protein>
<keyword evidence="4" id="KW-0479">Metal-binding</keyword>
<gene>
    <name evidence="10" type="ORF">QWJ08_21270</name>
</gene>
<keyword evidence="3" id="KW-0235">DNA replication</keyword>
<dbReference type="EMBL" id="JAUEOZ010000003">
    <property type="protein sequence ID" value="MDN2483888.1"/>
    <property type="molecule type" value="Genomic_DNA"/>
</dbReference>
<dbReference type="RefSeq" id="WP_289964054.1">
    <property type="nucleotide sequence ID" value="NZ_JAUEOZ010000003.1"/>
</dbReference>
<feature type="domain" description="BRCT" evidence="9">
    <location>
        <begin position="531"/>
        <end position="607"/>
    </location>
</feature>
<dbReference type="InterPro" id="IPR001679">
    <property type="entry name" value="DNA_ligase"/>
</dbReference>
<dbReference type="InterPro" id="IPR012340">
    <property type="entry name" value="NA-bd_OB-fold"/>
</dbReference>
<comment type="caution">
    <text evidence="10">The sequence shown here is derived from an EMBL/GenBank/DDBJ whole genome shotgun (WGS) entry which is preliminary data.</text>
</comment>
<sequence>MVITTLINQLKEWDTAYRAGSPLVSDSEFDAAEQNLRELDPTNPYFLTPNPTPVGGKIFQHVMPMLSTNKAYTQSELFDFIKRGEREAGGSLLVRATTKLDGIASYYCPDKRILATRGDNGFGTDISWMLSKGLKLNGEPSEHCVGEIVISNDYFNARLSHQYAHPRNFVSGVALSDNLSEAAEQAFADGAIELVIYDLMDNAVEVDSSALIWSAQNIEDQLLDSPYPVDGVVFEFVDPDVRKKLGSTSHHHNYQLAKKQVGETAVTHVINVAYQVGKSGVVCPVLEIEPVTISGAVISRVTASNYSNFVNKKLGVGAEIEVVRSGEIIPHVHTCITSSDAEVITSCPCCSEPLYWSKSGVDLVCTNEDCDSRVLARLKHHFTMVGCKGFGDKMLSKLVDAGVRNIETVYSLTKDEYLRAGITTGLADNLMKEIARVTDEPIRDYILLASLGISDLGRGASKRLLSVYRLNELAFIGADKLKQIPQFGEITSVKIAGELTAQSVRLIGLTHAYNLVHTIDENRAALERQQSSSSVLAGKRVVFTGTCSLSRSAMGDDAVSKGAMVDKRVTKDTDYLICGERTGQSKMDSAQKKGVTVISESDYWQLV</sequence>
<dbReference type="SUPFAM" id="SSF56091">
    <property type="entry name" value="DNA ligase/mRNA capping enzyme, catalytic domain"/>
    <property type="match status" value="1"/>
</dbReference>
<dbReference type="Gene3D" id="1.10.287.610">
    <property type="entry name" value="Helix hairpin bin"/>
    <property type="match status" value="1"/>
</dbReference>
<reference evidence="10" key="1">
    <citation type="submission" date="2024-05" db="EMBL/GenBank/DDBJ databases">
        <title>Genome Sequences of Four Agar- Degrading Marine Bacteria.</title>
        <authorList>
            <person name="Phillips E.K."/>
            <person name="Shaffer J.C."/>
            <person name="Henson M.W."/>
            <person name="Temperton B."/>
            <person name="Thrash C.J."/>
            <person name="Martin M.O."/>
        </authorList>
    </citation>
    <scope>NUCLEOTIDE SEQUENCE</scope>
    <source>
        <strain evidence="10">EKP203</strain>
    </source>
</reference>
<dbReference type="InterPro" id="IPR010994">
    <property type="entry name" value="RuvA_2-like"/>
</dbReference>
<proteinExistence type="predicted"/>
<evidence type="ECO:0000256" key="4">
    <source>
        <dbReference type="ARBA" id="ARBA00022723"/>
    </source>
</evidence>
<evidence type="ECO:0000256" key="6">
    <source>
        <dbReference type="ARBA" id="ARBA00022833"/>
    </source>
</evidence>
<evidence type="ECO:0000313" key="10">
    <source>
        <dbReference type="EMBL" id="MDN2483888.1"/>
    </source>
</evidence>
<keyword evidence="8" id="KW-0234">DNA repair</keyword>
<dbReference type="InterPro" id="IPR013840">
    <property type="entry name" value="DNAligase_N"/>
</dbReference>
<dbReference type="Gene3D" id="3.30.470.30">
    <property type="entry name" value="DNA ligase/mRNA capping enzyme"/>
    <property type="match status" value="1"/>
</dbReference>
<keyword evidence="2" id="KW-0436">Ligase</keyword>
<dbReference type="SUPFAM" id="SSF47781">
    <property type="entry name" value="RuvA domain 2-like"/>
    <property type="match status" value="1"/>
</dbReference>
<evidence type="ECO:0000256" key="2">
    <source>
        <dbReference type="ARBA" id="ARBA00022598"/>
    </source>
</evidence>
<dbReference type="Pfam" id="PF00533">
    <property type="entry name" value="BRCT"/>
    <property type="match status" value="1"/>
</dbReference>
<evidence type="ECO:0000256" key="5">
    <source>
        <dbReference type="ARBA" id="ARBA00022763"/>
    </source>
</evidence>
<dbReference type="Pfam" id="PF03120">
    <property type="entry name" value="OB_DNA_ligase"/>
    <property type="match status" value="1"/>
</dbReference>
<dbReference type="SMART" id="SM00532">
    <property type="entry name" value="LIGANc"/>
    <property type="match status" value="1"/>
</dbReference>
<accession>A0ABT7Y7C2</accession>
<comment type="function">
    <text evidence="1">DNA ligase that catalyzes the formation of phosphodiester linkages between 5'-phosphoryl and 3'-hydroxyl groups in double-stranded DNA using NAD as a coenzyme and as the energy source for the reaction. It is essential for DNA replication and repair of damaged DNA.</text>
</comment>
<evidence type="ECO:0000256" key="1">
    <source>
        <dbReference type="ARBA" id="ARBA00004067"/>
    </source>
</evidence>
<dbReference type="PROSITE" id="PS50172">
    <property type="entry name" value="BRCT"/>
    <property type="match status" value="1"/>
</dbReference>
<organism evidence="10 11">
    <name type="scientific">Vibrio agarivorans</name>
    <dbReference type="NCBI Taxonomy" id="153622"/>
    <lineage>
        <taxon>Bacteria</taxon>
        <taxon>Pseudomonadati</taxon>
        <taxon>Pseudomonadota</taxon>
        <taxon>Gammaproteobacteria</taxon>
        <taxon>Vibrionales</taxon>
        <taxon>Vibrionaceae</taxon>
        <taxon>Vibrio</taxon>
    </lineage>
</organism>
<dbReference type="InterPro" id="IPR001357">
    <property type="entry name" value="BRCT_dom"/>
</dbReference>
<dbReference type="InterPro" id="IPR004150">
    <property type="entry name" value="NAD_DNA_ligase_OB"/>
</dbReference>
<dbReference type="PIRSF" id="PIRSF001604">
    <property type="entry name" value="LigA"/>
    <property type="match status" value="1"/>
</dbReference>
<evidence type="ECO:0000256" key="8">
    <source>
        <dbReference type="ARBA" id="ARBA00023204"/>
    </source>
</evidence>
<evidence type="ECO:0000259" key="9">
    <source>
        <dbReference type="PROSITE" id="PS50172"/>
    </source>
</evidence>
<dbReference type="Gene3D" id="3.40.50.10190">
    <property type="entry name" value="BRCT domain"/>
    <property type="match status" value="1"/>
</dbReference>
<keyword evidence="11" id="KW-1185">Reference proteome</keyword>
<name>A0ABT7Y7C2_9VIBR</name>